<feature type="region of interest" description="Disordered" evidence="1">
    <location>
        <begin position="327"/>
        <end position="347"/>
    </location>
</feature>
<feature type="compositionally biased region" description="Basic and acidic residues" evidence="1">
    <location>
        <begin position="176"/>
        <end position="192"/>
    </location>
</feature>
<name>A0ABQ8TW19_PERAM</name>
<dbReference type="EMBL" id="JAJSOF020000003">
    <property type="protein sequence ID" value="KAJ4449719.1"/>
    <property type="molecule type" value="Genomic_DNA"/>
</dbReference>
<evidence type="ECO:0000256" key="1">
    <source>
        <dbReference type="SAM" id="MobiDB-lite"/>
    </source>
</evidence>
<keyword evidence="3" id="KW-1185">Reference proteome</keyword>
<evidence type="ECO:0000313" key="3">
    <source>
        <dbReference type="Proteomes" id="UP001148838"/>
    </source>
</evidence>
<feature type="region of interest" description="Disordered" evidence="1">
    <location>
        <begin position="175"/>
        <end position="213"/>
    </location>
</feature>
<dbReference type="Proteomes" id="UP001148838">
    <property type="component" value="Unassembled WGS sequence"/>
</dbReference>
<accession>A0ABQ8TW19</accession>
<proteinExistence type="predicted"/>
<feature type="compositionally biased region" description="Basic and acidic residues" evidence="1">
    <location>
        <begin position="329"/>
        <end position="347"/>
    </location>
</feature>
<protein>
    <submittedName>
        <fullName evidence="2">Uncharacterized protein</fullName>
    </submittedName>
</protein>
<evidence type="ECO:0000313" key="2">
    <source>
        <dbReference type="EMBL" id="KAJ4449719.1"/>
    </source>
</evidence>
<gene>
    <name evidence="2" type="ORF">ANN_01123</name>
</gene>
<feature type="region of interest" description="Disordered" evidence="1">
    <location>
        <begin position="298"/>
        <end position="317"/>
    </location>
</feature>
<comment type="caution">
    <text evidence="2">The sequence shown here is derived from an EMBL/GenBank/DDBJ whole genome shotgun (WGS) entry which is preliminary data.</text>
</comment>
<reference evidence="2 3" key="1">
    <citation type="journal article" date="2022" name="Allergy">
        <title>Genome assembly and annotation of Periplaneta americana reveal a comprehensive cockroach allergen profile.</title>
        <authorList>
            <person name="Wang L."/>
            <person name="Xiong Q."/>
            <person name="Saelim N."/>
            <person name="Wang L."/>
            <person name="Nong W."/>
            <person name="Wan A.T."/>
            <person name="Shi M."/>
            <person name="Liu X."/>
            <person name="Cao Q."/>
            <person name="Hui J.H.L."/>
            <person name="Sookrung N."/>
            <person name="Leung T.F."/>
            <person name="Tungtrongchitr A."/>
            <person name="Tsui S.K.W."/>
        </authorList>
    </citation>
    <scope>NUCLEOTIDE SEQUENCE [LARGE SCALE GENOMIC DNA]</scope>
    <source>
        <strain evidence="2">PWHHKU_190912</strain>
    </source>
</reference>
<organism evidence="2 3">
    <name type="scientific">Periplaneta americana</name>
    <name type="common">American cockroach</name>
    <name type="synonym">Blatta americana</name>
    <dbReference type="NCBI Taxonomy" id="6978"/>
    <lineage>
        <taxon>Eukaryota</taxon>
        <taxon>Metazoa</taxon>
        <taxon>Ecdysozoa</taxon>
        <taxon>Arthropoda</taxon>
        <taxon>Hexapoda</taxon>
        <taxon>Insecta</taxon>
        <taxon>Pterygota</taxon>
        <taxon>Neoptera</taxon>
        <taxon>Polyneoptera</taxon>
        <taxon>Dictyoptera</taxon>
        <taxon>Blattodea</taxon>
        <taxon>Blattoidea</taxon>
        <taxon>Blattidae</taxon>
        <taxon>Blattinae</taxon>
        <taxon>Periplaneta</taxon>
    </lineage>
</organism>
<sequence length="347" mass="40327">MYQHYFGASEAACCDRVFNSRKCAPIDIHRRLKSVYRDQCVDISTVRRWSAHARNEPGATLNLCDKGRSRIPRTATDNAHRNHVNELITGNRRITQEHLSIQYGDETWVGLHHFDFEDKRSSMQFCHKESPATKKFKVLSSASKLMLSLLGYKPKSGDVREMCSSHATLWLSNMVSERETETDGKSMPEENGAKNNASDAKRPNPQCGPRKNTGMKDVVQVADELKWNWGGHVARKRDTQWTYRVTMWDPRIGKRSAGRQRTIWADIFAQRAGKQWKRRARNRSTWKKLSKEKSIELKKENEGEEKNKSKSCKLKEGDAEWNVEEKEEMEVSRRWEKKESHWRSSAD</sequence>